<dbReference type="Pfam" id="PF05973">
    <property type="entry name" value="Gp49"/>
    <property type="match status" value="1"/>
</dbReference>
<evidence type="ECO:0000313" key="1">
    <source>
        <dbReference type="EMBL" id="OGE01653.1"/>
    </source>
</evidence>
<evidence type="ECO:0000313" key="2">
    <source>
        <dbReference type="Proteomes" id="UP000176751"/>
    </source>
</evidence>
<reference evidence="1 2" key="1">
    <citation type="journal article" date="2016" name="Nat. Commun.">
        <title>Thousands of microbial genomes shed light on interconnected biogeochemical processes in an aquifer system.</title>
        <authorList>
            <person name="Anantharaman K."/>
            <person name="Brown C.T."/>
            <person name="Hug L.A."/>
            <person name="Sharon I."/>
            <person name="Castelle C.J."/>
            <person name="Probst A.J."/>
            <person name="Thomas B.C."/>
            <person name="Singh A."/>
            <person name="Wilkins M.J."/>
            <person name="Karaoz U."/>
            <person name="Brodie E.L."/>
            <person name="Williams K.H."/>
            <person name="Hubbard S.S."/>
            <person name="Banfield J.F."/>
        </authorList>
    </citation>
    <scope>NUCLEOTIDE SEQUENCE [LARGE SCALE GENOMIC DNA]</scope>
</reference>
<name>A0A1F5HBX7_9BACT</name>
<accession>A0A1F5HBX7</accession>
<dbReference type="Proteomes" id="UP000176751">
    <property type="component" value="Unassembled WGS sequence"/>
</dbReference>
<evidence type="ECO:0008006" key="3">
    <source>
        <dbReference type="Google" id="ProtNLM"/>
    </source>
</evidence>
<sequence>MAWKVKFFQITRGNYPVQDFMIEQNKPTYAKLIGAIELLETDGPYLKPPYIKKVKNKLYELRISGKVAVRIFYTIKNGEYYLLHAFKKKSQKTPAKELKTALDRMGELV</sequence>
<dbReference type="InterPro" id="IPR009241">
    <property type="entry name" value="HigB-like"/>
</dbReference>
<dbReference type="AlphaFoldDB" id="A0A1F5HBX7"/>
<dbReference type="EMBL" id="MFCA01000025">
    <property type="protein sequence ID" value="OGE01653.1"/>
    <property type="molecule type" value="Genomic_DNA"/>
</dbReference>
<organism evidence="1 2">
    <name type="scientific">Candidatus Curtissbacteria bacterium RIFOXYA1_FULL_41_14</name>
    <dbReference type="NCBI Taxonomy" id="1797737"/>
    <lineage>
        <taxon>Bacteria</taxon>
        <taxon>Candidatus Curtissiibacteriota</taxon>
    </lineage>
</organism>
<dbReference type="STRING" id="1797737.A2196_02085"/>
<proteinExistence type="predicted"/>
<gene>
    <name evidence="1" type="ORF">A2196_02085</name>
</gene>
<protein>
    <recommendedName>
        <fullName evidence="3">Addiction module toxin RelE</fullName>
    </recommendedName>
</protein>
<comment type="caution">
    <text evidence="1">The sequence shown here is derived from an EMBL/GenBank/DDBJ whole genome shotgun (WGS) entry which is preliminary data.</text>
</comment>